<comment type="caution">
    <text evidence="2">The sequence shown here is derived from an EMBL/GenBank/DDBJ whole genome shotgun (WGS) entry which is preliminary data.</text>
</comment>
<dbReference type="GO" id="GO:0005737">
    <property type="term" value="C:cytoplasm"/>
    <property type="evidence" value="ECO:0007669"/>
    <property type="project" value="TreeGrafter"/>
</dbReference>
<dbReference type="InterPro" id="IPR016176">
    <property type="entry name" value="Cbl-dep_enz_cat"/>
</dbReference>
<keyword evidence="3" id="KW-1185">Reference proteome</keyword>
<dbReference type="PANTHER" id="PTHR48101">
    <property type="entry name" value="METHYLMALONYL-COA MUTASE, MITOCHONDRIAL-RELATED"/>
    <property type="match status" value="1"/>
</dbReference>
<dbReference type="GO" id="GO:0019678">
    <property type="term" value="P:propionate metabolic process, methylmalonyl pathway"/>
    <property type="evidence" value="ECO:0007669"/>
    <property type="project" value="TreeGrafter"/>
</dbReference>
<dbReference type="GO" id="GO:0031419">
    <property type="term" value="F:cobalamin binding"/>
    <property type="evidence" value="ECO:0007669"/>
    <property type="project" value="InterPro"/>
</dbReference>
<reference evidence="2" key="2">
    <citation type="submission" date="2020-09" db="EMBL/GenBank/DDBJ databases">
        <authorList>
            <person name="Sun Q."/>
            <person name="Kim S."/>
        </authorList>
    </citation>
    <scope>NUCLEOTIDE SEQUENCE</scope>
    <source>
        <strain evidence="2">KCTC 42097</strain>
    </source>
</reference>
<dbReference type="EMBL" id="BMZO01000004">
    <property type="protein sequence ID" value="GHC69653.1"/>
    <property type="molecule type" value="Genomic_DNA"/>
</dbReference>
<dbReference type="RefSeq" id="WP_189489430.1">
    <property type="nucleotide sequence ID" value="NZ_BMZO01000004.1"/>
</dbReference>
<dbReference type="Proteomes" id="UP000641137">
    <property type="component" value="Unassembled WGS sequence"/>
</dbReference>
<evidence type="ECO:0000313" key="2">
    <source>
        <dbReference type="EMBL" id="GHC69653.1"/>
    </source>
</evidence>
<proteinExistence type="predicted"/>
<protein>
    <submittedName>
        <fullName evidence="2">Methylmalonyl-CoA mutase</fullName>
    </submittedName>
</protein>
<dbReference type="PANTHER" id="PTHR48101:SF4">
    <property type="entry name" value="METHYLMALONYL-COA MUTASE, MITOCHONDRIAL"/>
    <property type="match status" value="1"/>
</dbReference>
<dbReference type="AlphaFoldDB" id="A0A8J3DM62"/>
<dbReference type="GO" id="GO:0004494">
    <property type="term" value="F:methylmalonyl-CoA mutase activity"/>
    <property type="evidence" value="ECO:0007669"/>
    <property type="project" value="TreeGrafter"/>
</dbReference>
<reference evidence="2" key="1">
    <citation type="journal article" date="2014" name="Int. J. Syst. Evol. Microbiol.">
        <title>Complete genome sequence of Corynebacterium casei LMG S-19264T (=DSM 44701T), isolated from a smear-ripened cheese.</title>
        <authorList>
            <consortium name="US DOE Joint Genome Institute (JGI-PGF)"/>
            <person name="Walter F."/>
            <person name="Albersmeier A."/>
            <person name="Kalinowski J."/>
            <person name="Ruckert C."/>
        </authorList>
    </citation>
    <scope>NUCLEOTIDE SEQUENCE</scope>
    <source>
        <strain evidence="2">KCTC 42097</strain>
    </source>
</reference>
<gene>
    <name evidence="2" type="ORF">GCM10010136_15710</name>
</gene>
<evidence type="ECO:0000313" key="3">
    <source>
        <dbReference type="Proteomes" id="UP000641137"/>
    </source>
</evidence>
<dbReference type="Gene3D" id="3.20.20.240">
    <property type="entry name" value="Methylmalonyl-CoA mutase"/>
    <property type="match status" value="1"/>
</dbReference>
<sequence length="443" mass="47013">MNSMTVAQQTVTASFERDALADRIGKAIAEADGRVRNATPLILQRADDPNPAQAKLQAKDDMDGGSDGLAIVFEGAVGAGATGIAAKPESLKSLLSEICGDRLALRIEPHQASRASADWLIEILSASKMRSDRLDVSFGIDPSAVFAATGGLRMSIEAMEAAAPQLLAYFFSMDVPGVLLESDGRPYHNAGAGAETELGVVLAVALDHLRMFKAARQPVVYGVPHIGFSISVDDDVQESLARMKALRLLWADALKAHNILDGGQVRIHAETSYRMMSAESVRANIARKILAASAAFIGGATTLTVLPVTTGNGLANAMSREVSRILPSTLRRIDFGSFDFEAVDARAEEIFAEAKALAAEIEGRGGVLRSLASGFIQARIAQDLQKLKPTTNAQADAKIGQNLILAFEGNPNLNLSGIKRLPDTADDSSSVCEPLRPVRLETL</sequence>
<dbReference type="InterPro" id="IPR006099">
    <property type="entry name" value="MeMalonylCoA_mutase_a/b_cat"/>
</dbReference>
<name>A0A8J3DM62_9HYPH</name>
<dbReference type="SUPFAM" id="SSF51703">
    <property type="entry name" value="Cobalamin (vitamin B12)-dependent enzymes"/>
    <property type="match status" value="1"/>
</dbReference>
<accession>A0A8J3DM62</accession>
<organism evidence="2 3">
    <name type="scientific">Limoniibacter endophyticus</name>
    <dbReference type="NCBI Taxonomy" id="1565040"/>
    <lineage>
        <taxon>Bacteria</taxon>
        <taxon>Pseudomonadati</taxon>
        <taxon>Pseudomonadota</taxon>
        <taxon>Alphaproteobacteria</taxon>
        <taxon>Hyphomicrobiales</taxon>
        <taxon>Bartonellaceae</taxon>
        <taxon>Limoniibacter</taxon>
    </lineage>
</organism>
<evidence type="ECO:0000259" key="1">
    <source>
        <dbReference type="Pfam" id="PF01642"/>
    </source>
</evidence>
<dbReference type="Pfam" id="PF01642">
    <property type="entry name" value="MM_CoA_mutase"/>
    <property type="match status" value="1"/>
</dbReference>
<feature type="domain" description="Methylmalonyl-CoA mutase alpha/beta chain catalytic" evidence="1">
    <location>
        <begin position="74"/>
        <end position="403"/>
    </location>
</feature>